<proteinExistence type="predicted"/>
<evidence type="ECO:0000313" key="4">
    <source>
        <dbReference type="Proteomes" id="UP000184782"/>
    </source>
</evidence>
<accession>A0A1N6I8Q8</accession>
<dbReference type="STRING" id="59733.SAMN05421769_3145"/>
<dbReference type="Proteomes" id="UP000184782">
    <property type="component" value="Unassembled WGS sequence"/>
</dbReference>
<dbReference type="RefSeq" id="WP_143747602.1">
    <property type="nucleotide sequence ID" value="NZ_FSRQ01000003.1"/>
</dbReference>
<keyword evidence="2" id="KW-0732">Signal</keyword>
<name>A0A1N6I8Q8_9FLAO</name>
<feature type="transmembrane region" description="Helical" evidence="1">
    <location>
        <begin position="53"/>
        <end position="70"/>
    </location>
</feature>
<protein>
    <submittedName>
        <fullName evidence="3">Uncharacterized protein</fullName>
    </submittedName>
</protein>
<evidence type="ECO:0000256" key="1">
    <source>
        <dbReference type="SAM" id="Phobius"/>
    </source>
</evidence>
<dbReference type="AlphaFoldDB" id="A0A1N6I8Q8"/>
<organism evidence="3 4">
    <name type="scientific">Chryseobacterium scophthalmum</name>
    <dbReference type="NCBI Taxonomy" id="59733"/>
    <lineage>
        <taxon>Bacteria</taxon>
        <taxon>Pseudomonadati</taxon>
        <taxon>Bacteroidota</taxon>
        <taxon>Flavobacteriia</taxon>
        <taxon>Flavobacteriales</taxon>
        <taxon>Weeksellaceae</taxon>
        <taxon>Chryseobacterium group</taxon>
        <taxon>Chryseobacterium</taxon>
    </lineage>
</organism>
<reference evidence="4" key="1">
    <citation type="submission" date="2016-12" db="EMBL/GenBank/DDBJ databases">
        <authorList>
            <person name="Varghese N."/>
            <person name="Submissions S."/>
        </authorList>
    </citation>
    <scope>NUCLEOTIDE SEQUENCE [LARGE SCALE GENOMIC DNA]</scope>
    <source>
        <strain evidence="4">DSM 16779</strain>
    </source>
</reference>
<feature type="chain" id="PRO_5012636312" evidence="2">
    <location>
        <begin position="19"/>
        <end position="75"/>
    </location>
</feature>
<evidence type="ECO:0000313" key="3">
    <source>
        <dbReference type="EMBL" id="SIO28402.1"/>
    </source>
</evidence>
<evidence type="ECO:0000256" key="2">
    <source>
        <dbReference type="SAM" id="SignalP"/>
    </source>
</evidence>
<keyword evidence="4" id="KW-1185">Reference proteome</keyword>
<dbReference type="OrthoDB" id="1274851at2"/>
<sequence length="75" mass="8176">MKKIIIIFVMVLSGFAFAQESSDNPFVYDNGTTELQEEDTFPANPGLVPIDDYIPALLVVAVALVIAYANKKKVA</sequence>
<gene>
    <name evidence="3" type="ORF">SAMN05421769_3145</name>
</gene>
<keyword evidence="1" id="KW-0472">Membrane</keyword>
<keyword evidence="1" id="KW-0812">Transmembrane</keyword>
<feature type="signal peptide" evidence="2">
    <location>
        <begin position="1"/>
        <end position="18"/>
    </location>
</feature>
<keyword evidence="1" id="KW-1133">Transmembrane helix</keyword>
<dbReference type="EMBL" id="FSRQ01000003">
    <property type="protein sequence ID" value="SIO28402.1"/>
    <property type="molecule type" value="Genomic_DNA"/>
</dbReference>